<protein>
    <submittedName>
        <fullName evidence="3">Polyketide cyclase</fullName>
    </submittedName>
</protein>
<dbReference type="Gene3D" id="3.30.530.20">
    <property type="match status" value="1"/>
</dbReference>
<proteinExistence type="inferred from homology"/>
<name>A0A1S1RG13_9ACTN</name>
<dbReference type="CDD" id="cd07814">
    <property type="entry name" value="SRPBCC_CalC_Aha1-like"/>
    <property type="match status" value="1"/>
</dbReference>
<comment type="caution">
    <text evidence="3">The sequence shown here is derived from an EMBL/GenBank/DDBJ whole genome shotgun (WGS) entry which is preliminary data.</text>
</comment>
<sequence length="155" mass="17607">MVDILHRVGVRTPSPEKVYEALTTVEGLTGWWTDDTRWADDPKGRGDTGVGGVLEFRFPVGGFDMEVVELRPSERVCWRVVDGPEEWKGTTIDWDLHQNGEYTIVLFRHQGWKEPVEFMHHCSTKWGSFLMSLKSLVETGAGAPAPRDVPISDWH</sequence>
<evidence type="ECO:0000313" key="4">
    <source>
        <dbReference type="Proteomes" id="UP000179627"/>
    </source>
</evidence>
<dbReference type="InterPro" id="IPR023393">
    <property type="entry name" value="START-like_dom_sf"/>
</dbReference>
<dbReference type="Proteomes" id="UP000179627">
    <property type="component" value="Unassembled WGS sequence"/>
</dbReference>
<comment type="similarity">
    <text evidence="1">Belongs to the AHA1 family.</text>
</comment>
<feature type="domain" description="Activator of Hsp90 ATPase homologue 1/2-like C-terminal" evidence="2">
    <location>
        <begin position="14"/>
        <end position="138"/>
    </location>
</feature>
<dbReference type="SUPFAM" id="SSF55961">
    <property type="entry name" value="Bet v1-like"/>
    <property type="match status" value="1"/>
</dbReference>
<evidence type="ECO:0000259" key="2">
    <source>
        <dbReference type="Pfam" id="PF08327"/>
    </source>
</evidence>
<organism evidence="3 4">
    <name type="scientific">Parafrankia colletiae</name>
    <dbReference type="NCBI Taxonomy" id="573497"/>
    <lineage>
        <taxon>Bacteria</taxon>
        <taxon>Bacillati</taxon>
        <taxon>Actinomycetota</taxon>
        <taxon>Actinomycetes</taxon>
        <taxon>Frankiales</taxon>
        <taxon>Frankiaceae</taxon>
        <taxon>Parafrankia</taxon>
    </lineage>
</organism>
<dbReference type="EMBL" id="MBLM01000014">
    <property type="protein sequence ID" value="OHV44957.1"/>
    <property type="molecule type" value="Genomic_DNA"/>
</dbReference>
<dbReference type="RefSeq" id="WP_071082369.1">
    <property type="nucleotide sequence ID" value="NZ_MBLM01000014.1"/>
</dbReference>
<reference evidence="4" key="1">
    <citation type="submission" date="2016-07" db="EMBL/GenBank/DDBJ databases">
        <title>Sequence Frankia sp. strain CcI1.17.</title>
        <authorList>
            <person name="Ghodhbane-Gtari F."/>
            <person name="Swanson E."/>
            <person name="Gueddou A."/>
            <person name="Morris K."/>
            <person name="Hezbri K."/>
            <person name="Ktari A."/>
            <person name="Nouioui I."/>
            <person name="Abebe-Akele F."/>
            <person name="Simpson S."/>
            <person name="Thomas K."/>
            <person name="Gtari M."/>
            <person name="Tisa L.S."/>
            <person name="Hurst S."/>
        </authorList>
    </citation>
    <scope>NUCLEOTIDE SEQUENCE [LARGE SCALE GENOMIC DNA]</scope>
    <source>
        <strain evidence="4">Cc1.17</strain>
    </source>
</reference>
<dbReference type="Pfam" id="PF08327">
    <property type="entry name" value="AHSA1"/>
    <property type="match status" value="1"/>
</dbReference>
<evidence type="ECO:0000256" key="1">
    <source>
        <dbReference type="ARBA" id="ARBA00006817"/>
    </source>
</evidence>
<keyword evidence="4" id="KW-1185">Reference proteome</keyword>
<dbReference type="OrthoDB" id="287565at2"/>
<accession>A0A1S1RG13</accession>
<gene>
    <name evidence="3" type="ORF">CC117_09625</name>
</gene>
<evidence type="ECO:0000313" key="3">
    <source>
        <dbReference type="EMBL" id="OHV44957.1"/>
    </source>
</evidence>
<dbReference type="InterPro" id="IPR013538">
    <property type="entry name" value="ASHA1/2-like_C"/>
</dbReference>
<dbReference type="AlphaFoldDB" id="A0A1S1RG13"/>